<reference evidence="2" key="1">
    <citation type="submission" date="2019-12" db="EMBL/GenBank/DDBJ databases">
        <title>Novel species isolated from a subtropical stream in China.</title>
        <authorList>
            <person name="Lu H."/>
        </authorList>
    </citation>
    <scope>NUCLEOTIDE SEQUENCE [LARGE SCALE GENOMIC DNA]</scope>
    <source>
        <strain evidence="2">FT93W</strain>
    </source>
</reference>
<comment type="caution">
    <text evidence="2">The sequence shown here is derived from an EMBL/GenBank/DDBJ whole genome shotgun (WGS) entry which is preliminary data.</text>
</comment>
<evidence type="ECO:0000313" key="2">
    <source>
        <dbReference type="EMBL" id="MYN45656.1"/>
    </source>
</evidence>
<evidence type="ECO:0000313" key="3">
    <source>
        <dbReference type="Proteomes" id="UP000444316"/>
    </source>
</evidence>
<dbReference type="InterPro" id="IPR021430">
    <property type="entry name" value="DUF3079"/>
</dbReference>
<dbReference type="Pfam" id="PF11278">
    <property type="entry name" value="DUF3079"/>
    <property type="match status" value="1"/>
</dbReference>
<evidence type="ECO:0000256" key="1">
    <source>
        <dbReference type="SAM" id="MobiDB-lite"/>
    </source>
</evidence>
<sequence>MAKRFPIHPAKPELICWGCDKYCPADSMACGNGSDRTQHPVELFGPDWHTFGLNAQDQADEEPAAQQDEPPAPTT</sequence>
<dbReference type="Proteomes" id="UP000444316">
    <property type="component" value="Unassembled WGS sequence"/>
</dbReference>
<dbReference type="EMBL" id="WWCL01000002">
    <property type="protein sequence ID" value="MYN45656.1"/>
    <property type="molecule type" value="Genomic_DNA"/>
</dbReference>
<proteinExistence type="predicted"/>
<organism evidence="2 3">
    <name type="scientific">Duganella fentianensis</name>
    <dbReference type="NCBI Taxonomy" id="2692177"/>
    <lineage>
        <taxon>Bacteria</taxon>
        <taxon>Pseudomonadati</taxon>
        <taxon>Pseudomonadota</taxon>
        <taxon>Betaproteobacteria</taxon>
        <taxon>Burkholderiales</taxon>
        <taxon>Oxalobacteraceae</taxon>
        <taxon>Telluria group</taxon>
        <taxon>Duganella</taxon>
    </lineage>
</organism>
<protein>
    <submittedName>
        <fullName evidence="2">DUF3079 domain-containing protein</fullName>
    </submittedName>
</protein>
<feature type="region of interest" description="Disordered" evidence="1">
    <location>
        <begin position="46"/>
        <end position="75"/>
    </location>
</feature>
<name>A0A845I3C8_9BURK</name>
<accession>A0A845I3C8</accession>
<dbReference type="AlphaFoldDB" id="A0A845I3C8"/>
<dbReference type="RefSeq" id="WP_161035229.1">
    <property type="nucleotide sequence ID" value="NZ_WWCL01000002.1"/>
</dbReference>
<gene>
    <name evidence="2" type="ORF">GTP23_11410</name>
</gene>
<keyword evidence="3" id="KW-1185">Reference proteome</keyword>